<evidence type="ECO:0000313" key="3">
    <source>
        <dbReference type="Proteomes" id="UP000198727"/>
    </source>
</evidence>
<dbReference type="InterPro" id="IPR036396">
    <property type="entry name" value="Cyt_P450_sf"/>
</dbReference>
<dbReference type="GO" id="GO:0005506">
    <property type="term" value="F:iron ion binding"/>
    <property type="evidence" value="ECO:0007669"/>
    <property type="project" value="InterPro"/>
</dbReference>
<dbReference type="Pfam" id="PF00067">
    <property type="entry name" value="p450"/>
    <property type="match status" value="1"/>
</dbReference>
<sequence>MFEAGFAADPWPALAALRAEGDGVHRVRTPDGPPAWLVTRYADVRAGLANAALSTHDHDARGADYRGFVLPRPLTAHLLNAAPEAHARLRSLVTAELALRRVEAWQPRLEMLVEDVLDAAEAGGKVQVVAALGVPLPARALGDLLGLAGEDVARLRAWAQGTLVDGGGPARDSIGTMRKVIAEAMANPPRGGLVARLQEYYQRGALDEDELVSLLFYLWFVWYEVLMDAIAGGLWLLASQPDRCEWLRAHPHHWGTAVDELLRYLSPQLLAGPRYARHDLWIGTTRIRAGQTVLLGLGAANHDPAVFTDPEVVNLTRQPNPHLGLGHGPHTCAGLHIVRRVLSTLLSRAVARWPGMTPAEPVRAWRSGFRHRGPTEVTLRTGRAAG</sequence>
<dbReference type="PANTHER" id="PTHR46696">
    <property type="entry name" value="P450, PUTATIVE (EUROFUNG)-RELATED"/>
    <property type="match status" value="1"/>
</dbReference>
<evidence type="ECO:0000313" key="2">
    <source>
        <dbReference type="EMBL" id="SFQ54155.1"/>
    </source>
</evidence>
<dbReference type="GO" id="GO:0020037">
    <property type="term" value="F:heme binding"/>
    <property type="evidence" value="ECO:0007669"/>
    <property type="project" value="InterPro"/>
</dbReference>
<dbReference type="Gene3D" id="1.10.630.10">
    <property type="entry name" value="Cytochrome P450"/>
    <property type="match status" value="1"/>
</dbReference>
<evidence type="ECO:0008006" key="4">
    <source>
        <dbReference type="Google" id="ProtNLM"/>
    </source>
</evidence>
<dbReference type="SUPFAM" id="SSF48264">
    <property type="entry name" value="Cytochrome P450"/>
    <property type="match status" value="1"/>
</dbReference>
<dbReference type="EMBL" id="FOWW01000009">
    <property type="protein sequence ID" value="SFQ54155.1"/>
    <property type="molecule type" value="Genomic_DNA"/>
</dbReference>
<dbReference type="Proteomes" id="UP000198727">
    <property type="component" value="Unassembled WGS sequence"/>
</dbReference>
<dbReference type="AlphaFoldDB" id="A0A1I5ZCK4"/>
<dbReference type="InterPro" id="IPR002397">
    <property type="entry name" value="Cyt_P450_B"/>
</dbReference>
<dbReference type="GO" id="GO:0016705">
    <property type="term" value="F:oxidoreductase activity, acting on paired donors, with incorporation or reduction of molecular oxygen"/>
    <property type="evidence" value="ECO:0007669"/>
    <property type="project" value="InterPro"/>
</dbReference>
<dbReference type="STRING" id="587909.SAMN05421810_10941"/>
<dbReference type="PANTHER" id="PTHR46696:SF1">
    <property type="entry name" value="CYTOCHROME P450 YJIB-RELATED"/>
    <property type="match status" value="1"/>
</dbReference>
<comment type="similarity">
    <text evidence="1">Belongs to the cytochrome P450 family.</text>
</comment>
<dbReference type="GO" id="GO:0004497">
    <property type="term" value="F:monooxygenase activity"/>
    <property type="evidence" value="ECO:0007669"/>
    <property type="project" value="InterPro"/>
</dbReference>
<dbReference type="PRINTS" id="PR00359">
    <property type="entry name" value="BP450"/>
</dbReference>
<evidence type="ECO:0000256" key="1">
    <source>
        <dbReference type="ARBA" id="ARBA00010617"/>
    </source>
</evidence>
<proteinExistence type="inferred from homology"/>
<reference evidence="3" key="1">
    <citation type="submission" date="2016-10" db="EMBL/GenBank/DDBJ databases">
        <authorList>
            <person name="Varghese N."/>
            <person name="Submissions S."/>
        </authorList>
    </citation>
    <scope>NUCLEOTIDE SEQUENCE [LARGE SCALE GENOMIC DNA]</scope>
    <source>
        <strain evidence="3">CGMCC 4.5579</strain>
    </source>
</reference>
<gene>
    <name evidence="2" type="ORF">SAMN05421810_10941</name>
</gene>
<accession>A0A1I5ZCK4</accession>
<organism evidence="2 3">
    <name type="scientific">Amycolatopsis arida</name>
    <dbReference type="NCBI Taxonomy" id="587909"/>
    <lineage>
        <taxon>Bacteria</taxon>
        <taxon>Bacillati</taxon>
        <taxon>Actinomycetota</taxon>
        <taxon>Actinomycetes</taxon>
        <taxon>Pseudonocardiales</taxon>
        <taxon>Pseudonocardiaceae</taxon>
        <taxon>Amycolatopsis</taxon>
    </lineage>
</organism>
<dbReference type="InterPro" id="IPR001128">
    <property type="entry name" value="Cyt_P450"/>
</dbReference>
<name>A0A1I5ZCK4_9PSEU</name>
<protein>
    <recommendedName>
        <fullName evidence="4">Cytochrome P450</fullName>
    </recommendedName>
</protein>
<keyword evidence="3" id="KW-1185">Reference proteome</keyword>